<dbReference type="OrthoDB" id="415052at2759"/>
<dbReference type="EMBL" id="CAMXCT020002770">
    <property type="protein sequence ID" value="CAL1153691.1"/>
    <property type="molecule type" value="Genomic_DNA"/>
</dbReference>
<dbReference type="EMBL" id="CAMXCT030002770">
    <property type="protein sequence ID" value="CAL4787628.1"/>
    <property type="molecule type" value="Genomic_DNA"/>
</dbReference>
<protein>
    <submittedName>
        <fullName evidence="1">Uncharacterized protein</fullName>
    </submittedName>
</protein>
<reference evidence="2" key="2">
    <citation type="submission" date="2024-04" db="EMBL/GenBank/DDBJ databases">
        <authorList>
            <person name="Chen Y."/>
            <person name="Shah S."/>
            <person name="Dougan E. K."/>
            <person name="Thang M."/>
            <person name="Chan C."/>
        </authorList>
    </citation>
    <scope>NUCLEOTIDE SEQUENCE [LARGE SCALE GENOMIC DNA]</scope>
</reference>
<evidence type="ECO:0000313" key="1">
    <source>
        <dbReference type="EMBL" id="CAI4000316.1"/>
    </source>
</evidence>
<gene>
    <name evidence="1" type="ORF">C1SCF055_LOCUS26442</name>
</gene>
<evidence type="ECO:0000313" key="2">
    <source>
        <dbReference type="EMBL" id="CAL1153691.1"/>
    </source>
</evidence>
<name>A0A9P1D1P9_9DINO</name>
<reference evidence="1" key="1">
    <citation type="submission" date="2022-10" db="EMBL/GenBank/DDBJ databases">
        <authorList>
            <person name="Chen Y."/>
            <person name="Dougan E. K."/>
            <person name="Chan C."/>
            <person name="Rhodes N."/>
            <person name="Thang M."/>
        </authorList>
    </citation>
    <scope>NUCLEOTIDE SEQUENCE</scope>
</reference>
<proteinExistence type="predicted"/>
<evidence type="ECO:0000313" key="3">
    <source>
        <dbReference type="Proteomes" id="UP001152797"/>
    </source>
</evidence>
<comment type="caution">
    <text evidence="1">The sequence shown here is derived from an EMBL/GenBank/DDBJ whole genome shotgun (WGS) entry which is preliminary data.</text>
</comment>
<sequence>MALRGALQLSRLRMMKIELPEFSKSRFARRANMMDEDRVKWYNWNLACIVLTAVPLTWMWTVNYRTCEEVEMIYRTMDPMGTLKFKYDLKLFGS</sequence>
<dbReference type="AlphaFoldDB" id="A0A9P1D1P9"/>
<organism evidence="1">
    <name type="scientific">Cladocopium goreaui</name>
    <dbReference type="NCBI Taxonomy" id="2562237"/>
    <lineage>
        <taxon>Eukaryota</taxon>
        <taxon>Sar</taxon>
        <taxon>Alveolata</taxon>
        <taxon>Dinophyceae</taxon>
        <taxon>Suessiales</taxon>
        <taxon>Symbiodiniaceae</taxon>
        <taxon>Cladocopium</taxon>
    </lineage>
</organism>
<dbReference type="Proteomes" id="UP001152797">
    <property type="component" value="Unassembled WGS sequence"/>
</dbReference>
<dbReference type="EMBL" id="CAMXCT010002770">
    <property type="protein sequence ID" value="CAI4000316.1"/>
    <property type="molecule type" value="Genomic_DNA"/>
</dbReference>
<accession>A0A9P1D1P9</accession>
<keyword evidence="3" id="KW-1185">Reference proteome</keyword>